<dbReference type="PRINTS" id="PR01438">
    <property type="entry name" value="UNVRSLSTRESS"/>
</dbReference>
<comment type="similarity">
    <text evidence="1">Belongs to the universal stress protein A family.</text>
</comment>
<dbReference type="PANTHER" id="PTHR46268:SF6">
    <property type="entry name" value="UNIVERSAL STRESS PROTEIN UP12"/>
    <property type="match status" value="1"/>
</dbReference>
<protein>
    <submittedName>
        <fullName evidence="3">Universal stress protein</fullName>
    </submittedName>
</protein>
<feature type="domain" description="UspA" evidence="2">
    <location>
        <begin position="7"/>
        <end position="146"/>
    </location>
</feature>
<dbReference type="InterPro" id="IPR006015">
    <property type="entry name" value="Universal_stress_UspA"/>
</dbReference>
<dbReference type="PANTHER" id="PTHR46268">
    <property type="entry name" value="STRESS RESPONSE PROTEIN NHAX"/>
    <property type="match status" value="1"/>
</dbReference>
<dbReference type="Pfam" id="PF00582">
    <property type="entry name" value="Usp"/>
    <property type="match status" value="1"/>
</dbReference>
<gene>
    <name evidence="3" type="ORF">RVY80_01170</name>
</gene>
<keyword evidence="4" id="KW-1185">Reference proteome</keyword>
<sequence length="146" mass="15765">MTKDVSIKKILVPIDGSKYGEIAVAYASMLAKSCGAYIELLSVVNVGEYVPGFEQAGADLFILKEMAHTAQDILGEHKKMIPEGIHVNTRVMQGNARDCILKVVKEENMDLIVIGRRGLGQLEGMILGSVSSYVVANAECPVLTVK</sequence>
<evidence type="ECO:0000256" key="1">
    <source>
        <dbReference type="ARBA" id="ARBA00008791"/>
    </source>
</evidence>
<reference evidence="3 4" key="1">
    <citation type="submission" date="2023-10" db="EMBL/GenBank/DDBJ databases">
        <title>Veillonella sp. nov., isolated from a pig farm feces dump.</title>
        <authorList>
            <person name="Chang Y.-H."/>
        </authorList>
    </citation>
    <scope>NUCLEOTIDE SEQUENCE [LARGE SCALE GENOMIC DNA]</scope>
    <source>
        <strain evidence="3 4">YH-vei2233</strain>
    </source>
</reference>
<organism evidence="3 4">
    <name type="scientific">Veillonella absiana</name>
    <dbReference type="NCBI Taxonomy" id="3079305"/>
    <lineage>
        <taxon>Bacteria</taxon>
        <taxon>Bacillati</taxon>
        <taxon>Bacillota</taxon>
        <taxon>Negativicutes</taxon>
        <taxon>Veillonellales</taxon>
        <taxon>Veillonellaceae</taxon>
        <taxon>Veillonella</taxon>
    </lineage>
</organism>
<dbReference type="Proteomes" id="UP001272515">
    <property type="component" value="Unassembled WGS sequence"/>
</dbReference>
<dbReference type="InterPro" id="IPR014729">
    <property type="entry name" value="Rossmann-like_a/b/a_fold"/>
</dbReference>
<dbReference type="RefSeq" id="WP_317329313.1">
    <property type="nucleotide sequence ID" value="NZ_JAWJZA010000010.1"/>
</dbReference>
<evidence type="ECO:0000259" key="2">
    <source>
        <dbReference type="Pfam" id="PF00582"/>
    </source>
</evidence>
<accession>A0ABU3Z6X1</accession>
<dbReference type="CDD" id="cd00293">
    <property type="entry name" value="USP-like"/>
    <property type="match status" value="1"/>
</dbReference>
<evidence type="ECO:0000313" key="3">
    <source>
        <dbReference type="EMBL" id="MDV5087466.1"/>
    </source>
</evidence>
<name>A0ABU3Z6X1_9FIRM</name>
<dbReference type="SUPFAM" id="SSF52402">
    <property type="entry name" value="Adenine nucleotide alpha hydrolases-like"/>
    <property type="match status" value="1"/>
</dbReference>
<proteinExistence type="inferred from homology"/>
<dbReference type="InterPro" id="IPR006016">
    <property type="entry name" value="UspA"/>
</dbReference>
<dbReference type="EMBL" id="JAWJZB010000001">
    <property type="protein sequence ID" value="MDV5087466.1"/>
    <property type="molecule type" value="Genomic_DNA"/>
</dbReference>
<evidence type="ECO:0000313" key="4">
    <source>
        <dbReference type="Proteomes" id="UP001272515"/>
    </source>
</evidence>
<comment type="caution">
    <text evidence="3">The sequence shown here is derived from an EMBL/GenBank/DDBJ whole genome shotgun (WGS) entry which is preliminary data.</text>
</comment>
<dbReference type="Gene3D" id="3.40.50.620">
    <property type="entry name" value="HUPs"/>
    <property type="match status" value="1"/>
</dbReference>